<evidence type="ECO:0000256" key="1">
    <source>
        <dbReference type="SAM" id="Coils"/>
    </source>
</evidence>
<protein>
    <submittedName>
        <fullName evidence="2">Ribosome-associated translation inhibitor RaiA</fullName>
    </submittedName>
</protein>
<sequence length="348" mass="41502">MKYLIQNLHIIQPEHQQTFFEEEIRKKLKRIERILKEYPKLPTLTVHIKKEGAEYVITLTLPMLSKVLLVKERGTSAVMAVNNALDTLRKAVREQKQVERKDYLFKRKQQLEQRTQQGRQILSQLHQESDAENFIHYLDHILPDLRQHIMREAFRKPLLRMLIKENKLKINDILNDLYISIYDAYGQLEEAPEKLNLWVYEIADQKLQEISERYKQEFGVERDWMPAAESAESEELTANAEEMPELVENLDDVSYQMKQYAWDEILMDAGLSDEEIEQFETEEAEQTMKQWLQEQDSYAISVFEMHYLERYAVAEIAHIKGKHEAEIEQLLQDMRNRLITYLKEKMLA</sequence>
<dbReference type="OrthoDB" id="1226308at2"/>
<evidence type="ECO:0000313" key="3">
    <source>
        <dbReference type="Proteomes" id="UP000230000"/>
    </source>
</evidence>
<dbReference type="AlphaFoldDB" id="A0A2M9CU51"/>
<gene>
    <name evidence="2" type="ORF">BXY57_0989</name>
</gene>
<dbReference type="RefSeq" id="WP_100314024.1">
    <property type="nucleotide sequence ID" value="NZ_PGFG01000001.1"/>
</dbReference>
<proteinExistence type="predicted"/>
<name>A0A2M9CU51_9BACT</name>
<keyword evidence="1" id="KW-0175">Coiled coil</keyword>
<accession>A0A2M9CU51</accession>
<dbReference type="EMBL" id="PGFG01000001">
    <property type="protein sequence ID" value="PJJ75413.1"/>
    <property type="molecule type" value="Genomic_DNA"/>
</dbReference>
<dbReference type="InterPro" id="IPR036567">
    <property type="entry name" value="RHF-like"/>
</dbReference>
<evidence type="ECO:0000313" key="2">
    <source>
        <dbReference type="EMBL" id="PJJ75413.1"/>
    </source>
</evidence>
<feature type="coiled-coil region" evidence="1">
    <location>
        <begin position="81"/>
        <end position="128"/>
    </location>
</feature>
<dbReference type="Gene3D" id="3.30.160.100">
    <property type="entry name" value="Ribosome hibernation promotion factor-like"/>
    <property type="match status" value="1"/>
</dbReference>
<organism evidence="2 3">
    <name type="scientific">Thermoflavifilum aggregans</name>
    <dbReference type="NCBI Taxonomy" id="454188"/>
    <lineage>
        <taxon>Bacteria</taxon>
        <taxon>Pseudomonadati</taxon>
        <taxon>Bacteroidota</taxon>
        <taxon>Chitinophagia</taxon>
        <taxon>Chitinophagales</taxon>
        <taxon>Chitinophagaceae</taxon>
        <taxon>Thermoflavifilum</taxon>
    </lineage>
</organism>
<dbReference type="Proteomes" id="UP000230000">
    <property type="component" value="Unassembled WGS sequence"/>
</dbReference>
<comment type="caution">
    <text evidence="2">The sequence shown here is derived from an EMBL/GenBank/DDBJ whole genome shotgun (WGS) entry which is preliminary data.</text>
</comment>
<keyword evidence="3" id="KW-1185">Reference proteome</keyword>
<dbReference type="SUPFAM" id="SSF69754">
    <property type="entry name" value="Ribosome binding protein Y (YfiA homologue)"/>
    <property type="match status" value="1"/>
</dbReference>
<reference evidence="2 3" key="1">
    <citation type="submission" date="2017-11" db="EMBL/GenBank/DDBJ databases">
        <title>Genomic Encyclopedia of Archaeal and Bacterial Type Strains, Phase II (KMG-II): From Individual Species to Whole Genera.</title>
        <authorList>
            <person name="Goeker M."/>
        </authorList>
    </citation>
    <scope>NUCLEOTIDE SEQUENCE [LARGE SCALE GENOMIC DNA]</scope>
    <source>
        <strain evidence="2 3">DSM 27268</strain>
    </source>
</reference>